<dbReference type="NCBIfam" id="TIGR02481">
    <property type="entry name" value="hemeryth_dom"/>
    <property type="match status" value="1"/>
</dbReference>
<evidence type="ECO:0000256" key="3">
    <source>
        <dbReference type="ARBA" id="ARBA00022621"/>
    </source>
</evidence>
<organism evidence="8 9">
    <name type="scientific">Anaeroselena agilis</name>
    <dbReference type="NCBI Taxonomy" id="3063788"/>
    <lineage>
        <taxon>Bacteria</taxon>
        <taxon>Bacillati</taxon>
        <taxon>Bacillota</taxon>
        <taxon>Negativicutes</taxon>
        <taxon>Acetonemataceae</taxon>
        <taxon>Anaeroselena</taxon>
    </lineage>
</organism>
<dbReference type="Gene3D" id="1.20.120.50">
    <property type="entry name" value="Hemerythrin-like"/>
    <property type="match status" value="1"/>
</dbReference>
<evidence type="ECO:0000256" key="2">
    <source>
        <dbReference type="ARBA" id="ARBA00022448"/>
    </source>
</evidence>
<keyword evidence="5 6" id="KW-0408">Iron</keyword>
<gene>
    <name evidence="8" type="ORF">Q4T40_14095</name>
</gene>
<dbReference type="InterPro" id="IPR023504">
    <property type="entry name" value="Bacteriohemerythrin-like"/>
</dbReference>
<evidence type="ECO:0000313" key="9">
    <source>
        <dbReference type="Proteomes" id="UP001254848"/>
    </source>
</evidence>
<dbReference type="Pfam" id="PF01814">
    <property type="entry name" value="Hemerythrin"/>
    <property type="match status" value="1"/>
</dbReference>
<reference evidence="8 9" key="1">
    <citation type="submission" date="2023-07" db="EMBL/GenBank/DDBJ databases">
        <title>The novel representative of Negativicutes class, Anaeroselena agilis gen. nov. sp. nov.</title>
        <authorList>
            <person name="Prokofeva M.I."/>
            <person name="Elcheninov A.G."/>
            <person name="Klyukina A."/>
            <person name="Kublanov I.V."/>
            <person name="Frolov E.N."/>
            <person name="Podosokorskaya O.A."/>
        </authorList>
    </citation>
    <scope>NUCLEOTIDE SEQUENCE [LARGE SCALE GENOMIC DNA]</scope>
    <source>
        <strain evidence="8 9">4137-cl</strain>
    </source>
</reference>
<dbReference type="SUPFAM" id="SSF47188">
    <property type="entry name" value="Hemerythrin-like"/>
    <property type="match status" value="1"/>
</dbReference>
<accession>A0ABU3P011</accession>
<feature type="binding site" evidence="6">
    <location>
        <position position="63"/>
    </location>
    <ligand>
        <name>Fe cation</name>
        <dbReference type="ChEBI" id="CHEBI:24875"/>
        <label>1</label>
    </ligand>
</feature>
<protein>
    <recommendedName>
        <fullName evidence="6">Bacteriohemerythrin</fullName>
    </recommendedName>
</protein>
<dbReference type="PROSITE" id="PS00550">
    <property type="entry name" value="HEMERYTHRINS"/>
    <property type="match status" value="1"/>
</dbReference>
<comment type="subunit">
    <text evidence="6">Monomer.</text>
</comment>
<feature type="binding site" evidence="6">
    <location>
        <position position="82"/>
    </location>
    <ligand>
        <name>Fe cation</name>
        <dbReference type="ChEBI" id="CHEBI:24875"/>
        <label>2</label>
    </ligand>
</feature>
<dbReference type="Proteomes" id="UP001254848">
    <property type="component" value="Unassembled WGS sequence"/>
</dbReference>
<evidence type="ECO:0000259" key="7">
    <source>
        <dbReference type="Pfam" id="PF01814"/>
    </source>
</evidence>
<dbReference type="InterPro" id="IPR016131">
    <property type="entry name" value="Haemerythrin_Fe_BS"/>
</dbReference>
<evidence type="ECO:0000256" key="4">
    <source>
        <dbReference type="ARBA" id="ARBA00022723"/>
    </source>
</evidence>
<evidence type="ECO:0000256" key="5">
    <source>
        <dbReference type="ARBA" id="ARBA00023004"/>
    </source>
</evidence>
<evidence type="ECO:0000313" key="8">
    <source>
        <dbReference type="EMBL" id="MDT8902377.1"/>
    </source>
</evidence>
<feature type="binding site" evidence="6">
    <location>
        <position position="63"/>
    </location>
    <ligand>
        <name>Fe cation</name>
        <dbReference type="ChEBI" id="CHEBI:24875"/>
        <label>2</label>
    </ligand>
</feature>
<feature type="binding site" evidence="6">
    <location>
        <position position="124"/>
    </location>
    <ligand>
        <name>Fe cation</name>
        <dbReference type="ChEBI" id="CHEBI:24875"/>
        <label>2</label>
    </ligand>
</feature>
<feature type="binding site" evidence="6">
    <location>
        <position position="19"/>
    </location>
    <ligand>
        <name>Fe cation</name>
        <dbReference type="ChEBI" id="CHEBI:24875"/>
        <label>1</label>
    </ligand>
</feature>
<comment type="function">
    <text evidence="6">Oxygen-binding protein. May be involved in a storage mechanism or for delivery to oxygen-requiring enzymes. The oxygen-binding site contains two iron atoms.</text>
</comment>
<feature type="binding site" evidence="6">
    <location>
        <position position="119"/>
    </location>
    <ligand>
        <name>Fe cation</name>
        <dbReference type="ChEBI" id="CHEBI:24875"/>
        <label>2</label>
    </ligand>
</feature>
<dbReference type="InterPro" id="IPR050669">
    <property type="entry name" value="Hemerythrin"/>
</dbReference>
<keyword evidence="3 6" id="KW-0561">Oxygen transport</keyword>
<comment type="similarity">
    <text evidence="1 6">Belongs to the hemerythrin family.</text>
</comment>
<proteinExistence type="inferred from homology"/>
<feature type="binding site" evidence="6">
    <location>
        <position position="124"/>
    </location>
    <ligand>
        <name>Fe cation</name>
        <dbReference type="ChEBI" id="CHEBI:24875"/>
        <label>1</label>
    </ligand>
</feature>
<feature type="binding site" evidence="6">
    <location>
        <position position="78"/>
    </location>
    <ligand>
        <name>Fe cation</name>
        <dbReference type="ChEBI" id="CHEBI:24875"/>
        <label>2</label>
    </ligand>
</feature>
<evidence type="ECO:0000256" key="6">
    <source>
        <dbReference type="HAMAP-Rule" id="MF_00556"/>
    </source>
</evidence>
<dbReference type="PANTHER" id="PTHR37164">
    <property type="entry name" value="BACTERIOHEMERYTHRIN"/>
    <property type="match status" value="1"/>
</dbReference>
<dbReference type="CDD" id="cd12107">
    <property type="entry name" value="Hemerythrin"/>
    <property type="match status" value="1"/>
</dbReference>
<dbReference type="InterPro" id="IPR012312">
    <property type="entry name" value="Hemerythrin-like"/>
</dbReference>
<keyword evidence="4 6" id="KW-0479">Metal-binding</keyword>
<name>A0ABU3P011_9FIRM</name>
<evidence type="ECO:0000256" key="1">
    <source>
        <dbReference type="ARBA" id="ARBA00010587"/>
    </source>
</evidence>
<feature type="domain" description="Hemerythrin-like" evidence="7">
    <location>
        <begin position="11"/>
        <end position="127"/>
    </location>
</feature>
<dbReference type="NCBIfam" id="NF033749">
    <property type="entry name" value="bact_hemeryth"/>
    <property type="match status" value="1"/>
</dbReference>
<keyword evidence="2 6" id="KW-0813">Transport</keyword>
<dbReference type="InterPro" id="IPR035938">
    <property type="entry name" value="Hemerythrin-like_sf"/>
</dbReference>
<dbReference type="InterPro" id="IPR012827">
    <property type="entry name" value="Hemerythrin_metal-bd"/>
</dbReference>
<feature type="binding site" evidence="6">
    <location>
        <position position="59"/>
    </location>
    <ligand>
        <name>Fe cation</name>
        <dbReference type="ChEBI" id="CHEBI:24875"/>
        <label>1</label>
    </ligand>
</feature>
<dbReference type="HAMAP" id="MF_00556">
    <property type="entry name" value="Hemerythrin"/>
    <property type="match status" value="1"/>
</dbReference>
<dbReference type="RefSeq" id="WP_413780860.1">
    <property type="nucleotide sequence ID" value="NZ_JAUOZS010000001.1"/>
</dbReference>
<comment type="caution">
    <text evidence="8">The sequence shown here is derived from an EMBL/GenBank/DDBJ whole genome shotgun (WGS) entry which is preliminary data.</text>
</comment>
<dbReference type="EMBL" id="JAUOZS010000001">
    <property type="protein sequence ID" value="MDT8902377.1"/>
    <property type="molecule type" value="Genomic_DNA"/>
</dbReference>
<dbReference type="PANTHER" id="PTHR37164:SF1">
    <property type="entry name" value="BACTERIOHEMERYTHRIN"/>
    <property type="match status" value="1"/>
</dbReference>
<sequence>MIQWSEEYRLGLADIDEQHKNLFAIANKAYDLLKNELRTDKYDQIMEILDELRDYTVTHFSQEEEYMASIGYPKLLSHKVQHSDFIEKISNVDLNSVDANQEKYLFDLLDFFADWLVNHILKTDRMYVGG</sequence>
<keyword evidence="9" id="KW-1185">Reference proteome</keyword>